<evidence type="ECO:0000256" key="5">
    <source>
        <dbReference type="SAM" id="MobiDB-lite"/>
    </source>
</evidence>
<dbReference type="PROSITE" id="PS51036">
    <property type="entry name" value="ZF_A20"/>
    <property type="match status" value="1"/>
</dbReference>
<accession>A0A8W7PB30</accession>
<feature type="domain" description="A20-type" evidence="6">
    <location>
        <begin position="13"/>
        <end position="47"/>
    </location>
</feature>
<feature type="compositionally biased region" description="Low complexity" evidence="5">
    <location>
        <begin position="85"/>
        <end position="116"/>
    </location>
</feature>
<evidence type="ECO:0000256" key="3">
    <source>
        <dbReference type="ARBA" id="ARBA00022833"/>
    </source>
</evidence>
<dbReference type="EnsemblMetazoa" id="ACOM028728-RA">
    <property type="protein sequence ID" value="ACOM028728-PA.1"/>
    <property type="gene ID" value="ACOM028728"/>
</dbReference>
<dbReference type="GO" id="GO:0003677">
    <property type="term" value="F:DNA binding"/>
    <property type="evidence" value="ECO:0007669"/>
    <property type="project" value="InterPro"/>
</dbReference>
<proteinExistence type="predicted"/>
<feature type="region of interest" description="Disordered" evidence="5">
    <location>
        <begin position="276"/>
        <end position="350"/>
    </location>
</feature>
<feature type="domain" description="AN1-type" evidence="7">
    <location>
        <begin position="349"/>
        <end position="395"/>
    </location>
</feature>
<dbReference type="PANTHER" id="PTHR10634:SF149">
    <property type="entry name" value="AN1-TYPE DOMAIN-CONTAINING PROTEIN-RELATED"/>
    <property type="match status" value="1"/>
</dbReference>
<dbReference type="VEuPathDB" id="VectorBase:ACON2_033723"/>
<reference evidence="8" key="1">
    <citation type="submission" date="2022-08" db="UniProtKB">
        <authorList>
            <consortium name="EnsemblMetazoa"/>
        </authorList>
    </citation>
    <scope>IDENTIFICATION</scope>
</reference>
<keyword evidence="2 4" id="KW-0863">Zinc-finger</keyword>
<dbReference type="InterPro" id="IPR050652">
    <property type="entry name" value="AN1_A20_ZnFinger"/>
</dbReference>
<sequence>LVSGQGRMERESNAMQPMCRSGCGFYGNPAQDGLCSVCYKDVLRKKQQPPVSSTPSSNNAPQAPPSGQSVTASSVSIRPVVTPQSFASSIASSNTTTTSASSASASAASPSASSCAASANNPVVSATYTAQPTVHSALFCSDKDVSIDLGEGEGMGDRREKQKRCNPSFNTSSLRKDECLPEEKCHTIAFGDSVSEEEEEQEDENDDEEEEEIVCYEIDLIDDSGPIDNVLHLAKQQEVTHDNEQQLVVIMENLSDEDDDSVSLGHFNVSFDYESKTFEDSASSSTPRVMKSKSLEAEKVSNLGGPARSQTNAKKRKISADDSGSLGGHSNNSSIADNEDKDGDKEDAKKKKNRCATCRKKVGLTGFECRCGGLFCAIHRYSDKHECSFDYRELGAAEIRRNNPVVVGEKIQKI</sequence>
<evidence type="ECO:0000256" key="4">
    <source>
        <dbReference type="PROSITE-ProRule" id="PRU00449"/>
    </source>
</evidence>
<dbReference type="PROSITE" id="PS51039">
    <property type="entry name" value="ZF_AN1"/>
    <property type="match status" value="1"/>
</dbReference>
<feature type="compositionally biased region" description="Polar residues" evidence="5">
    <location>
        <begin position="67"/>
        <end position="76"/>
    </location>
</feature>
<evidence type="ECO:0000259" key="7">
    <source>
        <dbReference type="PROSITE" id="PS51039"/>
    </source>
</evidence>
<dbReference type="Gene3D" id="1.20.5.4770">
    <property type="match status" value="1"/>
</dbReference>
<name>A0A8W7PB30_ANOCL</name>
<dbReference type="FunFam" id="4.10.1110.10:FF:000001">
    <property type="entry name" value="Zinc finger AN1-type containing 6"/>
    <property type="match status" value="1"/>
</dbReference>
<dbReference type="SUPFAM" id="SSF57716">
    <property type="entry name" value="Glucocorticoid receptor-like (DNA-binding domain)"/>
    <property type="match status" value="1"/>
</dbReference>
<dbReference type="GO" id="GO:0008270">
    <property type="term" value="F:zinc ion binding"/>
    <property type="evidence" value="ECO:0007669"/>
    <property type="project" value="UniProtKB-KW"/>
</dbReference>
<dbReference type="InterPro" id="IPR035896">
    <property type="entry name" value="AN1-like_Znf"/>
</dbReference>
<dbReference type="InterPro" id="IPR002653">
    <property type="entry name" value="Znf_A20"/>
</dbReference>
<organism evidence="8">
    <name type="scientific">Anopheles coluzzii</name>
    <name type="common">African malaria mosquito</name>
    <dbReference type="NCBI Taxonomy" id="1518534"/>
    <lineage>
        <taxon>Eukaryota</taxon>
        <taxon>Metazoa</taxon>
        <taxon>Ecdysozoa</taxon>
        <taxon>Arthropoda</taxon>
        <taxon>Hexapoda</taxon>
        <taxon>Insecta</taxon>
        <taxon>Pterygota</taxon>
        <taxon>Neoptera</taxon>
        <taxon>Endopterygota</taxon>
        <taxon>Diptera</taxon>
        <taxon>Nematocera</taxon>
        <taxon>Culicoidea</taxon>
        <taxon>Culicidae</taxon>
        <taxon>Anophelinae</taxon>
        <taxon>Anopheles</taxon>
    </lineage>
</organism>
<dbReference type="Pfam" id="PF01754">
    <property type="entry name" value="zf-A20"/>
    <property type="match status" value="1"/>
</dbReference>
<dbReference type="SUPFAM" id="SSF118310">
    <property type="entry name" value="AN1-like Zinc finger"/>
    <property type="match status" value="1"/>
</dbReference>
<evidence type="ECO:0000256" key="2">
    <source>
        <dbReference type="ARBA" id="ARBA00022771"/>
    </source>
</evidence>
<evidence type="ECO:0000256" key="1">
    <source>
        <dbReference type="ARBA" id="ARBA00022723"/>
    </source>
</evidence>
<feature type="region of interest" description="Disordered" evidence="5">
    <location>
        <begin position="189"/>
        <end position="210"/>
    </location>
</feature>
<protein>
    <recommendedName>
        <fullName evidence="9">AN1-type domain-containing protein</fullName>
    </recommendedName>
</protein>
<dbReference type="InterPro" id="IPR000058">
    <property type="entry name" value="Znf_AN1"/>
</dbReference>
<evidence type="ECO:0000313" key="8">
    <source>
        <dbReference type="EnsemblMetazoa" id="ACOM028728-PA.1"/>
    </source>
</evidence>
<dbReference type="AlphaFoldDB" id="A0A8W7PB30"/>
<feature type="region of interest" description="Disordered" evidence="5">
    <location>
        <begin position="152"/>
        <end position="173"/>
    </location>
</feature>
<feature type="region of interest" description="Disordered" evidence="5">
    <location>
        <begin position="46"/>
        <end position="116"/>
    </location>
</feature>
<dbReference type="Gene3D" id="4.10.1110.10">
    <property type="entry name" value="AN1-like Zinc finger"/>
    <property type="match status" value="1"/>
</dbReference>
<dbReference type="Pfam" id="PF01428">
    <property type="entry name" value="zf-AN1"/>
    <property type="match status" value="1"/>
</dbReference>
<feature type="compositionally biased region" description="Acidic residues" evidence="5">
    <location>
        <begin position="194"/>
        <end position="210"/>
    </location>
</feature>
<dbReference type="Proteomes" id="UP000075882">
    <property type="component" value="Unassembled WGS sequence"/>
</dbReference>
<evidence type="ECO:0000259" key="6">
    <source>
        <dbReference type="PROSITE" id="PS51036"/>
    </source>
</evidence>
<dbReference type="SMART" id="SM00259">
    <property type="entry name" value="ZnF_A20"/>
    <property type="match status" value="1"/>
</dbReference>
<dbReference type="PANTHER" id="PTHR10634">
    <property type="entry name" value="AN1-TYPE ZINC FINGER PROTEIN"/>
    <property type="match status" value="1"/>
</dbReference>
<keyword evidence="3" id="KW-0862">Zinc</keyword>
<evidence type="ECO:0008006" key="9">
    <source>
        <dbReference type="Google" id="ProtNLM"/>
    </source>
</evidence>
<dbReference type="SMART" id="SM00154">
    <property type="entry name" value="ZnF_AN1"/>
    <property type="match status" value="1"/>
</dbReference>
<keyword evidence="1" id="KW-0479">Metal-binding</keyword>